<protein>
    <submittedName>
        <fullName evidence="1">DUF2946 family protein</fullName>
    </submittedName>
</protein>
<gene>
    <name evidence="1" type="ORF">ACFPTO_01235</name>
</gene>
<organism evidence="1 2">
    <name type="scientific">Paraburkholderia denitrificans</name>
    <dbReference type="NCBI Taxonomy" id="694025"/>
    <lineage>
        <taxon>Bacteria</taxon>
        <taxon>Pseudomonadati</taxon>
        <taxon>Pseudomonadota</taxon>
        <taxon>Betaproteobacteria</taxon>
        <taxon>Burkholderiales</taxon>
        <taxon>Burkholderiaceae</taxon>
        <taxon>Paraburkholderia</taxon>
    </lineage>
</organism>
<evidence type="ECO:0000313" key="2">
    <source>
        <dbReference type="Proteomes" id="UP001596103"/>
    </source>
</evidence>
<keyword evidence="2" id="KW-1185">Reference proteome</keyword>
<sequence>MSRTRLRKLGSLLGLLAILMSVLAPAISQTLVEHHRAGAMHSSFCAMRDMAAADSHGSPHHSQAQHGDA</sequence>
<comment type="caution">
    <text evidence="1">The sequence shown here is derived from an EMBL/GenBank/DDBJ whole genome shotgun (WGS) entry which is preliminary data.</text>
</comment>
<reference evidence="2" key="1">
    <citation type="journal article" date="2019" name="Int. J. Syst. Evol. Microbiol.">
        <title>The Global Catalogue of Microorganisms (GCM) 10K type strain sequencing project: providing services to taxonomists for standard genome sequencing and annotation.</title>
        <authorList>
            <consortium name="The Broad Institute Genomics Platform"/>
            <consortium name="The Broad Institute Genome Sequencing Center for Infectious Disease"/>
            <person name="Wu L."/>
            <person name="Ma J."/>
        </authorList>
    </citation>
    <scope>NUCLEOTIDE SEQUENCE [LARGE SCALE GENOMIC DNA]</scope>
    <source>
        <strain evidence="2">CCUG 56042</strain>
    </source>
</reference>
<dbReference type="EMBL" id="JBHSMP010000003">
    <property type="protein sequence ID" value="MFC5427443.1"/>
    <property type="molecule type" value="Genomic_DNA"/>
</dbReference>
<evidence type="ECO:0000313" key="1">
    <source>
        <dbReference type="EMBL" id="MFC5427443.1"/>
    </source>
</evidence>
<dbReference type="InterPro" id="IPR021333">
    <property type="entry name" value="DUF2946"/>
</dbReference>
<accession>A0ABW0J345</accession>
<feature type="non-terminal residue" evidence="1">
    <location>
        <position position="69"/>
    </location>
</feature>
<name>A0ABW0J345_9BURK</name>
<dbReference type="Proteomes" id="UP001596103">
    <property type="component" value="Unassembled WGS sequence"/>
</dbReference>
<dbReference type="Pfam" id="PF11162">
    <property type="entry name" value="DUF2946"/>
    <property type="match status" value="1"/>
</dbReference>
<dbReference type="RefSeq" id="WP_377708839.1">
    <property type="nucleotide sequence ID" value="NZ_JBHSMP010000003.1"/>
</dbReference>
<proteinExistence type="predicted"/>